<protein>
    <recommendedName>
        <fullName evidence="3">Solute-binding protein family 3/N-terminal domain-containing protein</fullName>
    </recommendedName>
</protein>
<proteinExistence type="predicted"/>
<dbReference type="RefSeq" id="WP_059744657.1">
    <property type="nucleotide sequence ID" value="NZ_LRDC01000002.1"/>
</dbReference>
<dbReference type="Proteomes" id="UP000055702">
    <property type="component" value="Unassembled WGS sequence"/>
</dbReference>
<evidence type="ECO:0000313" key="1">
    <source>
        <dbReference type="EMBL" id="KVX02954.1"/>
    </source>
</evidence>
<sequence>MDDLRRFLWFFNLLIFGVLTGVSASYANDQFIINHSESELDNRYQYTYDLLTLVIEATKADFGEASLTVSDMIMSRNRIFRALKDGQTINVIAEASKLEWDEQLIPIRIPIRKGIQGFRIFIIKQENAAALANITTLAQLTSLNTGSGSQWSTKVALQLAGFNVVESTEYDNLFNMLSKGRFVTFGRGVNEIFQEVALFKQHYPELVADEHIMLNIPLATYYYVSPNKPRLAQRIQIGLQRIIDNSQFDQLFYQHHCTYLLKSKLNQRLIFKIENPFISESEMTSIVGNDFLLNPKDDFSVLCSQYL</sequence>
<evidence type="ECO:0000313" key="2">
    <source>
        <dbReference type="Proteomes" id="UP000055702"/>
    </source>
</evidence>
<gene>
    <name evidence="1" type="ORF">AWJ07_11655</name>
</gene>
<dbReference type="AlphaFoldDB" id="A0A106C2C4"/>
<reference evidence="1 2" key="1">
    <citation type="submission" date="2016-01" db="EMBL/GenBank/DDBJ databases">
        <title>Draft genome of the antarctic isolate Shewanella frigidimarina Ag06-30.</title>
        <authorList>
            <person name="Parmeciano Di Noto G."/>
            <person name="Vazquez S."/>
            <person name="Mac Cormack W."/>
            <person name="Iriarte A."/>
            <person name="Quiroga C."/>
        </authorList>
    </citation>
    <scope>NUCLEOTIDE SEQUENCE [LARGE SCALE GENOMIC DNA]</scope>
    <source>
        <strain evidence="1 2">Ag06-30</strain>
    </source>
</reference>
<accession>A0A106C2C4</accession>
<name>A0A106C2C4_SHEFR</name>
<evidence type="ECO:0008006" key="3">
    <source>
        <dbReference type="Google" id="ProtNLM"/>
    </source>
</evidence>
<comment type="caution">
    <text evidence="1">The sequence shown here is derived from an EMBL/GenBank/DDBJ whole genome shotgun (WGS) entry which is preliminary data.</text>
</comment>
<dbReference type="EMBL" id="LRDC01000002">
    <property type="protein sequence ID" value="KVX02954.1"/>
    <property type="molecule type" value="Genomic_DNA"/>
</dbReference>
<organism evidence="1">
    <name type="scientific">Shewanella frigidimarina</name>
    <dbReference type="NCBI Taxonomy" id="56812"/>
    <lineage>
        <taxon>Bacteria</taxon>
        <taxon>Pseudomonadati</taxon>
        <taxon>Pseudomonadota</taxon>
        <taxon>Gammaproteobacteria</taxon>
        <taxon>Alteromonadales</taxon>
        <taxon>Shewanellaceae</taxon>
        <taxon>Shewanella</taxon>
    </lineage>
</organism>
<dbReference type="SUPFAM" id="SSF53850">
    <property type="entry name" value="Periplasmic binding protein-like II"/>
    <property type="match status" value="1"/>
</dbReference>